<evidence type="ECO:0000256" key="1">
    <source>
        <dbReference type="SAM" id="MobiDB-lite"/>
    </source>
</evidence>
<organism evidence="2 3">
    <name type="scientific">Corallococcus macrosporus DSM 14697</name>
    <dbReference type="NCBI Taxonomy" id="1189310"/>
    <lineage>
        <taxon>Bacteria</taxon>
        <taxon>Pseudomonadati</taxon>
        <taxon>Myxococcota</taxon>
        <taxon>Myxococcia</taxon>
        <taxon>Myxococcales</taxon>
        <taxon>Cystobacterineae</taxon>
        <taxon>Myxococcaceae</taxon>
        <taxon>Corallococcus</taxon>
    </lineage>
</organism>
<evidence type="ECO:0000313" key="3">
    <source>
        <dbReference type="Proteomes" id="UP000217343"/>
    </source>
</evidence>
<dbReference type="EMBL" id="CP022203">
    <property type="protein sequence ID" value="ATB47918.1"/>
    <property type="molecule type" value="Genomic_DNA"/>
</dbReference>
<dbReference type="AlphaFoldDB" id="A0A250JW69"/>
<feature type="region of interest" description="Disordered" evidence="1">
    <location>
        <begin position="297"/>
        <end position="333"/>
    </location>
</feature>
<dbReference type="Proteomes" id="UP000217343">
    <property type="component" value="Chromosome"/>
</dbReference>
<feature type="compositionally biased region" description="Low complexity" evidence="1">
    <location>
        <begin position="316"/>
        <end position="327"/>
    </location>
</feature>
<protein>
    <submittedName>
        <fullName evidence="2">Uncharacterized protein</fullName>
    </submittedName>
</protein>
<reference evidence="2 3" key="1">
    <citation type="submission" date="2017-06" db="EMBL/GenBank/DDBJ databases">
        <title>Sequencing and comparative analysis of myxobacterial genomes.</title>
        <authorList>
            <person name="Rupp O."/>
            <person name="Goesmann A."/>
            <person name="Sogaard-Andersen L."/>
        </authorList>
    </citation>
    <scope>NUCLEOTIDE SEQUENCE [LARGE SCALE GENOMIC DNA]</scope>
    <source>
        <strain evidence="2 3">DSM 14697</strain>
    </source>
</reference>
<dbReference type="KEGG" id="mmas:MYMAC_003541"/>
<keyword evidence="3" id="KW-1185">Reference proteome</keyword>
<gene>
    <name evidence="2" type="ORF">MYMAC_003541</name>
</gene>
<accession>A0A250JW69</accession>
<evidence type="ECO:0000313" key="2">
    <source>
        <dbReference type="EMBL" id="ATB47918.1"/>
    </source>
</evidence>
<name>A0A250JW69_9BACT</name>
<proteinExistence type="predicted"/>
<sequence>MPSPTSSLGVLKLLLVDPTVTTLLSRIYGSHQTYFDEKERYCHRVPSTFTEEDHLRLRAAGLVPNTFVQWGHDEVIDRLRQCAKAVTPRRAANAFVASMTSADLSWLTVLPAAVLGRAMPVHDEARMGGGSCRVCFFNADAIDATFEAYMRHAQGASWGEAHPAHGVLALGSALAGPSSAWPTPTPRDVWVFHQLLDLLRGLPPSARYSQARTAIHKARLLSNNRPARCETVLEALAFIGILDTPEHPGLMNRFTSAAERDQRPSVRVEVPAPLAWWSAKEGIQEELVTRLFGHLERPKQEPVAPASPPTKRRKAATPAAPATAKPKSIPGPPTPGSVYAIRFSEDRWGAAYCHEVRTERGVQRGRMEYLDLLSPEPPSAKQVVGLGFKDRLNGERWQTWCSGLDKTTGVKRIATDVPAPAHRQPGPKRVPFGGASDLIQLAGWNFKI</sequence>